<dbReference type="InterPro" id="IPR002181">
    <property type="entry name" value="Fibrinogen_a/b/g_C_dom"/>
</dbReference>
<reference evidence="4 5" key="1">
    <citation type="journal article" date="2017" name="G3 (Bethesda)">
        <title>The Physical Genome Mapping of Anopheles albimanus Corrected Scaffold Misassemblies and Identified Interarm Rearrangements in Genus Anopheles.</title>
        <authorList>
            <person name="Artemov G.N."/>
            <person name="Peery A.N."/>
            <person name="Jiang X."/>
            <person name="Tu Z."/>
            <person name="Stegniy V.N."/>
            <person name="Sharakhova M.V."/>
            <person name="Sharakhov I.V."/>
        </authorList>
    </citation>
    <scope>NUCLEOTIDE SEQUENCE [LARGE SCALE GENOMIC DNA]</scope>
    <source>
        <strain evidence="4 5">ALBI9_A</strain>
    </source>
</reference>
<evidence type="ECO:0000256" key="1">
    <source>
        <dbReference type="ARBA" id="ARBA00023157"/>
    </source>
</evidence>
<feature type="domain" description="Fibrinogen C-terminal" evidence="3">
    <location>
        <begin position="715"/>
        <end position="932"/>
    </location>
</feature>
<comment type="function">
    <text evidence="2">Lectin involved in innate immunity. Agglutinates all types of human erythrocytes, Gram-positive and Gram-negative bacteria. Has a stronger agglutinating activity towards Gram-negative bacteria than towards Gram-positive bacteria. Specifically recognizes acetyl group-containing substances on agglutinated cells. The hemagglutinating activity was inhibited by EDTA, acetyl group-containing mono- and disaccharides, N-acetyl derivatives of amino acids, other acetyl group-containing substances, propionamide and benzamide. Enhances the antimicrobial activity of big defensin against Gram-positive bacteria but not against Gram-negative bacteria.</text>
</comment>
<evidence type="ECO:0000256" key="2">
    <source>
        <dbReference type="ARBA" id="ARBA00053344"/>
    </source>
</evidence>
<evidence type="ECO:0000259" key="3">
    <source>
        <dbReference type="PROSITE" id="PS51406"/>
    </source>
</evidence>
<dbReference type="GO" id="GO:0030246">
    <property type="term" value="F:carbohydrate binding"/>
    <property type="evidence" value="ECO:0007669"/>
    <property type="project" value="UniProtKB-ARBA"/>
</dbReference>
<dbReference type="EnsemblMetazoa" id="AALB004987-RA">
    <property type="protein sequence ID" value="AALB004987-PA"/>
    <property type="gene ID" value="AALB004987"/>
</dbReference>
<dbReference type="InterPro" id="IPR036056">
    <property type="entry name" value="Fibrinogen-like_C"/>
</dbReference>
<dbReference type="PROSITE" id="PS00514">
    <property type="entry name" value="FIBRINOGEN_C_1"/>
    <property type="match status" value="3"/>
</dbReference>
<reference evidence="4" key="2">
    <citation type="submission" date="2022-08" db="UniProtKB">
        <authorList>
            <consortium name="EnsemblMetazoa"/>
        </authorList>
    </citation>
    <scope>IDENTIFICATION</scope>
    <source>
        <strain evidence="4">STECLA/ALBI9_A</strain>
    </source>
</reference>
<keyword evidence="1" id="KW-1015">Disulfide bond</keyword>
<evidence type="ECO:0000313" key="5">
    <source>
        <dbReference type="Proteomes" id="UP000069272"/>
    </source>
</evidence>
<dbReference type="InterPro" id="IPR014716">
    <property type="entry name" value="Fibrinogen_a/b/g_C_1"/>
</dbReference>
<keyword evidence="5" id="KW-1185">Reference proteome</keyword>
<sequence>MSQRFLGFLLILALNGGFALCQECNNCERKIDALSGVVDGLVKSVENLRWLSQLNGETIAQLSFNGKLVGQNLSAVQRDLRQLLAGQLSIISDQKIVLESLTNSSRESTFTSCVDLRSQPSGIYEIRPENPFKEPYKVLCDQEYDSGGWVVIQHRYEGSTNFYRNWKQYKNGFGNLDGEFWLGLDRIHELTTSKPHELVVLLEDFDGNKTYARYDLFEIGGESQLYVLTNITGYTGSAGDSLGGVKGMKFSTLDSDNDTWEGSCAVAYSGAWWYGACHRSNLNGKYLRGETHEYATAMVWYSFRGVTEPLASNWSQHGFMFELLVTRMVSLQQQIADERAQNQDTMRNLIGIFQNLIKPNFTKIYNDCKEVLAAERIVKLQPEKPFKEPMTVLCDQEYDSGGWVVIQHRFDGTTNFYRDWKEYKNGFGNLEGEFWLGLDRIHQLTASKPHELVVLLEDFEGNKTYARYAHFAIGGEAQLYELTQISGYSGTAGDDMGGVKGMKFSTLDSDNDTWDRNCAVVYTGAWWYGACHRSNLNGKYLRGETKEYATGMVWHAFRGHHYALKSSKMMIRSMLTIFSVIIFLNVGSVLADTSATLAPLLSRDEVHGFPFELIMTRLQQLEHHIIEKDLQFDARITSLVSAVDNLVVSVDRLNWQAQQSGRTINELGYNGKVIGQNLTALQRDVRDLLARQQTLITRQELSQLALQGRCNATFDGAGRKYTSCKTLPFRTSGVYQIHPEKSFKEPMTVLCDQEYDSGGWVVIQHRFDGTTNFYRDWKEYKNGFGDLEGEFWLGLDRIHQLTSSKPHELVVLLEDFEGNSTYAKYDLFEIGGESQQYTLTKLSGYTGTAGDSLSDKLGKKFTTLDADNDTWDKNCAVEYTGAWWYTACHSSNLNGLYLRGETKIFAKGMVWKSFRGYHHSLKSSKMMIRPTS</sequence>
<dbReference type="FunFam" id="3.90.215.10:FF:000001">
    <property type="entry name" value="Tenascin isoform 1"/>
    <property type="match status" value="3"/>
</dbReference>
<dbReference type="VEuPathDB" id="VectorBase:AALB20_034400"/>
<dbReference type="SUPFAM" id="SSF56496">
    <property type="entry name" value="Fibrinogen C-terminal domain-like"/>
    <property type="match status" value="3"/>
</dbReference>
<dbReference type="CDD" id="cd00087">
    <property type="entry name" value="FReD"/>
    <property type="match status" value="3"/>
</dbReference>
<dbReference type="VEuPathDB" id="VectorBase:AALB20_029388"/>
<dbReference type="Gene3D" id="4.10.530.10">
    <property type="entry name" value="Gamma-fibrinogen Carboxyl Terminal Fragment, domain 2"/>
    <property type="match status" value="1"/>
</dbReference>
<proteinExistence type="predicted"/>
<accession>A0A182FEP6</accession>
<name>A0A182FEP6_ANOAL</name>
<feature type="domain" description="Fibrinogen C-terminal" evidence="3">
    <location>
        <begin position="104"/>
        <end position="305"/>
    </location>
</feature>
<dbReference type="InterPro" id="IPR050373">
    <property type="entry name" value="Fibrinogen_C-term_domain"/>
</dbReference>
<dbReference type="PANTHER" id="PTHR19143">
    <property type="entry name" value="FIBRINOGEN/TENASCIN/ANGIOPOEITIN"/>
    <property type="match status" value="1"/>
</dbReference>
<dbReference type="NCBIfam" id="NF040941">
    <property type="entry name" value="GGGWT_bact"/>
    <property type="match status" value="2"/>
</dbReference>
<protein>
    <recommendedName>
        <fullName evidence="3">Fibrinogen C-terminal domain-containing protein</fullName>
    </recommendedName>
</protein>
<dbReference type="Proteomes" id="UP000069272">
    <property type="component" value="Chromosome 3L"/>
</dbReference>
<evidence type="ECO:0000313" key="4">
    <source>
        <dbReference type="EnsemblMetazoa" id="AALB004987-PA"/>
    </source>
</evidence>
<dbReference type="PANTHER" id="PTHR19143:SF327">
    <property type="entry name" value="FI21813P1-RELATED"/>
    <property type="match status" value="1"/>
</dbReference>
<dbReference type="STRING" id="7167.A0A182FEP6"/>
<dbReference type="Gene3D" id="3.90.215.10">
    <property type="entry name" value="Gamma Fibrinogen, chain A, domain 1"/>
    <property type="match status" value="3"/>
</dbReference>
<dbReference type="AlphaFoldDB" id="A0A182FEP6"/>
<feature type="domain" description="Fibrinogen C-terminal" evidence="3">
    <location>
        <begin position="359"/>
        <end position="575"/>
    </location>
</feature>
<dbReference type="GO" id="GO:0005615">
    <property type="term" value="C:extracellular space"/>
    <property type="evidence" value="ECO:0007669"/>
    <property type="project" value="TreeGrafter"/>
</dbReference>
<dbReference type="InterPro" id="IPR020837">
    <property type="entry name" value="Fibrinogen_CS"/>
</dbReference>
<dbReference type="PROSITE" id="PS51406">
    <property type="entry name" value="FIBRINOGEN_C_2"/>
    <property type="match status" value="3"/>
</dbReference>
<organism evidence="4 5">
    <name type="scientific">Anopheles albimanus</name>
    <name type="common">New world malaria mosquito</name>
    <dbReference type="NCBI Taxonomy" id="7167"/>
    <lineage>
        <taxon>Eukaryota</taxon>
        <taxon>Metazoa</taxon>
        <taxon>Ecdysozoa</taxon>
        <taxon>Arthropoda</taxon>
        <taxon>Hexapoda</taxon>
        <taxon>Insecta</taxon>
        <taxon>Pterygota</taxon>
        <taxon>Neoptera</taxon>
        <taxon>Endopterygota</taxon>
        <taxon>Diptera</taxon>
        <taxon>Nematocera</taxon>
        <taxon>Culicoidea</taxon>
        <taxon>Culicidae</taxon>
        <taxon>Anophelinae</taxon>
        <taxon>Anopheles</taxon>
    </lineage>
</organism>
<dbReference type="SMART" id="SM00186">
    <property type="entry name" value="FBG"/>
    <property type="match status" value="3"/>
</dbReference>
<dbReference type="Pfam" id="PF00147">
    <property type="entry name" value="Fibrinogen_C"/>
    <property type="match status" value="3"/>
</dbReference>
<dbReference type="VEuPathDB" id="VectorBase:AALB004987"/>